<sequence length="231" mass="24935">MEQDEGVRSNGHAMRTAETRACLIEAAIAMFGDGGFDAVSTRQLADRAGVGLAAIAYHFGGKAELFEAAVASIAEYCRGLTREVSDQLEADAPADPAERLTRAVRAYFGVLFGGDEPQSWVNFLVRCSIDTPDAYDTLYEAAFRPLETALAVNLAAHLAVSPDEQEVRLRAYIATHSIVSMRTNREAFLRHLGWTDLGPAQIRILEGIVTSLVHNALMLKPAADNKGNGDA</sequence>
<dbReference type="PANTHER" id="PTHR30055">
    <property type="entry name" value="HTH-TYPE TRANSCRIPTIONAL REGULATOR RUTR"/>
    <property type="match status" value="1"/>
</dbReference>
<feature type="DNA-binding region" description="H-T-H motif" evidence="2">
    <location>
        <begin position="40"/>
        <end position="59"/>
    </location>
</feature>
<dbReference type="Gene3D" id="1.10.10.60">
    <property type="entry name" value="Homeodomain-like"/>
    <property type="match status" value="1"/>
</dbReference>
<dbReference type="RefSeq" id="WP_183628927.1">
    <property type="nucleotide sequence ID" value="NZ_JACIDX010000026.1"/>
</dbReference>
<dbReference type="Pfam" id="PF09209">
    <property type="entry name" value="CecR_C"/>
    <property type="match status" value="1"/>
</dbReference>
<evidence type="ECO:0000256" key="1">
    <source>
        <dbReference type="ARBA" id="ARBA00023125"/>
    </source>
</evidence>
<feature type="domain" description="HTH tetR-type" evidence="3">
    <location>
        <begin position="17"/>
        <end position="77"/>
    </location>
</feature>
<dbReference type="InterPro" id="IPR036271">
    <property type="entry name" value="Tet_transcr_reg_TetR-rel_C_sf"/>
</dbReference>
<dbReference type="InterPro" id="IPR001647">
    <property type="entry name" value="HTH_TetR"/>
</dbReference>
<dbReference type="PROSITE" id="PS50977">
    <property type="entry name" value="HTH_TETR_2"/>
    <property type="match status" value="1"/>
</dbReference>
<comment type="caution">
    <text evidence="4">The sequence shown here is derived from an EMBL/GenBank/DDBJ whole genome shotgun (WGS) entry which is preliminary data.</text>
</comment>
<dbReference type="InterPro" id="IPR015292">
    <property type="entry name" value="Tscrpt_reg_YbiH_C"/>
</dbReference>
<protein>
    <submittedName>
        <fullName evidence="4">AcrR family transcriptional regulator</fullName>
    </submittedName>
</protein>
<dbReference type="Gene3D" id="1.10.357.10">
    <property type="entry name" value="Tetracycline Repressor, domain 2"/>
    <property type="match status" value="1"/>
</dbReference>
<dbReference type="PRINTS" id="PR00455">
    <property type="entry name" value="HTHTETR"/>
</dbReference>
<dbReference type="Pfam" id="PF00440">
    <property type="entry name" value="TetR_N"/>
    <property type="match status" value="1"/>
</dbReference>
<keyword evidence="5" id="KW-1185">Reference proteome</keyword>
<dbReference type="InterPro" id="IPR009057">
    <property type="entry name" value="Homeodomain-like_sf"/>
</dbReference>
<dbReference type="PANTHER" id="PTHR30055:SF235">
    <property type="entry name" value="TRANSCRIPTIONAL REGULATORY PROTEIN"/>
    <property type="match status" value="1"/>
</dbReference>
<dbReference type="EMBL" id="JACIDX010000026">
    <property type="protein sequence ID" value="MBB3957535.1"/>
    <property type="molecule type" value="Genomic_DNA"/>
</dbReference>
<accession>A0A7W6G8S6</accession>
<dbReference type="AlphaFoldDB" id="A0A7W6G8S6"/>
<dbReference type="SUPFAM" id="SSF48498">
    <property type="entry name" value="Tetracyclin repressor-like, C-terminal domain"/>
    <property type="match status" value="1"/>
</dbReference>
<dbReference type="GO" id="GO:0003700">
    <property type="term" value="F:DNA-binding transcription factor activity"/>
    <property type="evidence" value="ECO:0007669"/>
    <property type="project" value="TreeGrafter"/>
</dbReference>
<dbReference type="Proteomes" id="UP000548867">
    <property type="component" value="Unassembled WGS sequence"/>
</dbReference>
<evidence type="ECO:0000259" key="3">
    <source>
        <dbReference type="PROSITE" id="PS50977"/>
    </source>
</evidence>
<evidence type="ECO:0000256" key="2">
    <source>
        <dbReference type="PROSITE-ProRule" id="PRU00335"/>
    </source>
</evidence>
<gene>
    <name evidence="4" type="ORF">GGR38_004509</name>
</gene>
<evidence type="ECO:0000313" key="5">
    <source>
        <dbReference type="Proteomes" id="UP000548867"/>
    </source>
</evidence>
<evidence type="ECO:0000313" key="4">
    <source>
        <dbReference type="EMBL" id="MBB3957535.1"/>
    </source>
</evidence>
<organism evidence="4 5">
    <name type="scientific">Novosphingobium sediminicola</name>
    <dbReference type="NCBI Taxonomy" id="563162"/>
    <lineage>
        <taxon>Bacteria</taxon>
        <taxon>Pseudomonadati</taxon>
        <taxon>Pseudomonadota</taxon>
        <taxon>Alphaproteobacteria</taxon>
        <taxon>Sphingomonadales</taxon>
        <taxon>Sphingomonadaceae</taxon>
        <taxon>Novosphingobium</taxon>
    </lineage>
</organism>
<proteinExistence type="predicted"/>
<dbReference type="InterPro" id="IPR050109">
    <property type="entry name" value="HTH-type_TetR-like_transc_reg"/>
</dbReference>
<dbReference type="SUPFAM" id="SSF46689">
    <property type="entry name" value="Homeodomain-like"/>
    <property type="match status" value="1"/>
</dbReference>
<dbReference type="GO" id="GO:0000976">
    <property type="term" value="F:transcription cis-regulatory region binding"/>
    <property type="evidence" value="ECO:0007669"/>
    <property type="project" value="TreeGrafter"/>
</dbReference>
<keyword evidence="1 2" id="KW-0238">DNA-binding</keyword>
<reference evidence="4 5" key="1">
    <citation type="submission" date="2020-08" db="EMBL/GenBank/DDBJ databases">
        <title>Genomic Encyclopedia of Type Strains, Phase IV (KMG-IV): sequencing the most valuable type-strain genomes for metagenomic binning, comparative biology and taxonomic classification.</title>
        <authorList>
            <person name="Goeker M."/>
        </authorList>
    </citation>
    <scope>NUCLEOTIDE SEQUENCE [LARGE SCALE GENOMIC DNA]</scope>
    <source>
        <strain evidence="4 5">DSM 27057</strain>
    </source>
</reference>
<name>A0A7W6G8S6_9SPHN</name>